<dbReference type="SUPFAM" id="SSF141523">
    <property type="entry name" value="L,D-transpeptidase catalytic domain-like"/>
    <property type="match status" value="1"/>
</dbReference>
<dbReference type="PANTHER" id="PTHR36699">
    <property type="entry name" value="LD-TRANSPEPTIDASE"/>
    <property type="match status" value="1"/>
</dbReference>
<dbReference type="Proteomes" id="UP000515804">
    <property type="component" value="Chromosome"/>
</dbReference>
<evidence type="ECO:0000313" key="10">
    <source>
        <dbReference type="EMBL" id="QNN69438.1"/>
    </source>
</evidence>
<evidence type="ECO:0000256" key="2">
    <source>
        <dbReference type="ARBA" id="ARBA00005992"/>
    </source>
</evidence>
<keyword evidence="8" id="KW-0732">Signal</keyword>
<dbReference type="InterPro" id="IPR038063">
    <property type="entry name" value="Transpep_catalytic_dom"/>
</dbReference>
<evidence type="ECO:0000313" key="11">
    <source>
        <dbReference type="Proteomes" id="UP000515804"/>
    </source>
</evidence>
<evidence type="ECO:0000256" key="4">
    <source>
        <dbReference type="ARBA" id="ARBA00022960"/>
    </source>
</evidence>
<dbReference type="EMBL" id="CP060719">
    <property type="protein sequence ID" value="QNN69438.1"/>
    <property type="molecule type" value="Genomic_DNA"/>
</dbReference>
<keyword evidence="5 7" id="KW-0573">Peptidoglycan synthesis</keyword>
<evidence type="ECO:0000256" key="7">
    <source>
        <dbReference type="PROSITE-ProRule" id="PRU01373"/>
    </source>
</evidence>
<keyword evidence="6 7" id="KW-0961">Cell wall biogenesis/degradation</keyword>
<reference evidence="10 11" key="1">
    <citation type="submission" date="2020-08" db="EMBL/GenBank/DDBJ databases">
        <title>Genome sequence of Thermomonas carbonis KCTC 42013T.</title>
        <authorList>
            <person name="Hyun D.-W."/>
            <person name="Bae J.-W."/>
        </authorList>
    </citation>
    <scope>NUCLEOTIDE SEQUENCE [LARGE SCALE GENOMIC DNA]</scope>
    <source>
        <strain evidence="10 11">KCTC 42013</strain>
    </source>
</reference>
<evidence type="ECO:0000256" key="3">
    <source>
        <dbReference type="ARBA" id="ARBA00022679"/>
    </source>
</evidence>
<dbReference type="GO" id="GO:0009252">
    <property type="term" value="P:peptidoglycan biosynthetic process"/>
    <property type="evidence" value="ECO:0007669"/>
    <property type="project" value="UniProtKB-UniPathway"/>
</dbReference>
<keyword evidence="3" id="KW-0808">Transferase</keyword>
<feature type="active site" description="Proton donor/acceptor" evidence="7">
    <location>
        <position position="117"/>
    </location>
</feature>
<gene>
    <name evidence="10" type="ORF">H9L16_12235</name>
</gene>
<evidence type="ECO:0000256" key="5">
    <source>
        <dbReference type="ARBA" id="ARBA00022984"/>
    </source>
</evidence>
<comment type="pathway">
    <text evidence="1 7">Cell wall biogenesis; peptidoglycan biosynthesis.</text>
</comment>
<organism evidence="10 11">
    <name type="scientific">Thermomonas carbonis</name>
    <dbReference type="NCBI Taxonomy" id="1463158"/>
    <lineage>
        <taxon>Bacteria</taxon>
        <taxon>Pseudomonadati</taxon>
        <taxon>Pseudomonadota</taxon>
        <taxon>Gammaproteobacteria</taxon>
        <taxon>Lysobacterales</taxon>
        <taxon>Lysobacteraceae</taxon>
        <taxon>Thermomonas</taxon>
    </lineage>
</organism>
<dbReference type="PANTHER" id="PTHR36699:SF1">
    <property type="entry name" value="L,D-TRANSPEPTIDASE YAFK-RELATED"/>
    <property type="match status" value="1"/>
</dbReference>
<proteinExistence type="inferred from homology"/>
<dbReference type="Gene3D" id="2.40.440.10">
    <property type="entry name" value="L,D-transpeptidase catalytic domain-like"/>
    <property type="match status" value="1"/>
</dbReference>
<dbReference type="PROSITE" id="PS52029">
    <property type="entry name" value="LD_TPASE"/>
    <property type="match status" value="1"/>
</dbReference>
<evidence type="ECO:0000259" key="9">
    <source>
        <dbReference type="PROSITE" id="PS52029"/>
    </source>
</evidence>
<dbReference type="RefSeq" id="WP_187551958.1">
    <property type="nucleotide sequence ID" value="NZ_CP060719.1"/>
</dbReference>
<dbReference type="InterPro" id="IPR005490">
    <property type="entry name" value="LD_TPept_cat_dom"/>
</dbReference>
<feature type="domain" description="L,D-TPase catalytic" evidence="9">
    <location>
        <begin position="27"/>
        <end position="163"/>
    </location>
</feature>
<keyword evidence="4 7" id="KW-0133">Cell shape</keyword>
<sequence length="164" mass="18203">MKVPCLLIALFASLSVGATPPPPQKATFVYVHKAARQMFLYDGKELLATFPISLGRSPVGHKEREGDKRTPEGRYVLDYKNPNSQYYLSIHVSYPNAQDKKHARELGVSPGGDIMIHGQPNSSSYSPDVLQRYDWTDGCIAVTNAQMDQIWAMIDVPVTIQIAP</sequence>
<feature type="active site" description="Nucleophile" evidence="7">
    <location>
        <position position="139"/>
    </location>
</feature>
<dbReference type="CDD" id="cd16913">
    <property type="entry name" value="YkuD_like"/>
    <property type="match status" value="1"/>
</dbReference>
<evidence type="ECO:0000256" key="8">
    <source>
        <dbReference type="SAM" id="SignalP"/>
    </source>
</evidence>
<protein>
    <submittedName>
        <fullName evidence="10">L,D-transpeptidase family protein</fullName>
    </submittedName>
</protein>
<dbReference type="Pfam" id="PF03734">
    <property type="entry name" value="YkuD"/>
    <property type="match status" value="1"/>
</dbReference>
<name>A0A7G9SNL3_9GAMM</name>
<evidence type="ECO:0000256" key="6">
    <source>
        <dbReference type="ARBA" id="ARBA00023316"/>
    </source>
</evidence>
<feature type="chain" id="PRO_5028969035" evidence="8">
    <location>
        <begin position="19"/>
        <end position="164"/>
    </location>
</feature>
<keyword evidence="11" id="KW-1185">Reference proteome</keyword>
<dbReference type="GO" id="GO:0004180">
    <property type="term" value="F:carboxypeptidase activity"/>
    <property type="evidence" value="ECO:0007669"/>
    <property type="project" value="UniProtKB-ARBA"/>
</dbReference>
<feature type="signal peptide" evidence="8">
    <location>
        <begin position="1"/>
        <end position="18"/>
    </location>
</feature>
<comment type="similarity">
    <text evidence="2">Belongs to the YkuD family.</text>
</comment>
<dbReference type="GO" id="GO:0008360">
    <property type="term" value="P:regulation of cell shape"/>
    <property type="evidence" value="ECO:0007669"/>
    <property type="project" value="UniProtKB-UniRule"/>
</dbReference>
<dbReference type="KEGG" id="tcn:H9L16_12235"/>
<dbReference type="GO" id="GO:0016740">
    <property type="term" value="F:transferase activity"/>
    <property type="evidence" value="ECO:0007669"/>
    <property type="project" value="UniProtKB-KW"/>
</dbReference>
<accession>A0A7G9SNL3</accession>
<dbReference type="AlphaFoldDB" id="A0A7G9SNL3"/>
<dbReference type="UniPathway" id="UPA00219"/>
<dbReference type="GO" id="GO:0071555">
    <property type="term" value="P:cell wall organization"/>
    <property type="evidence" value="ECO:0007669"/>
    <property type="project" value="UniProtKB-UniRule"/>
</dbReference>
<evidence type="ECO:0000256" key="1">
    <source>
        <dbReference type="ARBA" id="ARBA00004752"/>
    </source>
</evidence>